<feature type="chain" id="PRO_5020334154" description="Lipoprotein" evidence="1">
    <location>
        <begin position="21"/>
        <end position="227"/>
    </location>
</feature>
<sequence>MKKTALLLALLLVFSSCSKSNDDTEPAPGEGGYVSGTYWPYAVGNTWNLVNMEDPEDKYQYLIHKSLTHEGKTYFQFKPVGTTAEVALNDGFREDNGVFISLHGATSQMGINTAAGTATYINTNLKVNEIWKEKITLQISGLASGAITHSNEGRILEKVTSAVVNGKTYKDVIKAELKKSIHNSTTGYTNHITYETWLAKGIGIIFEKTTYDNSYTESYGLVNYTVK</sequence>
<feature type="signal peptide" evidence="1">
    <location>
        <begin position="1"/>
        <end position="20"/>
    </location>
</feature>
<proteinExistence type="predicted"/>
<organism evidence="2 3">
    <name type="scientific">Sphingobacterium yanglingense</name>
    <dbReference type="NCBI Taxonomy" id="1437280"/>
    <lineage>
        <taxon>Bacteria</taxon>
        <taxon>Pseudomonadati</taxon>
        <taxon>Bacteroidota</taxon>
        <taxon>Sphingobacteriia</taxon>
        <taxon>Sphingobacteriales</taxon>
        <taxon>Sphingobacteriaceae</taxon>
        <taxon>Sphingobacterium</taxon>
    </lineage>
</organism>
<protein>
    <recommendedName>
        <fullName evidence="4">Lipoprotein</fullName>
    </recommendedName>
</protein>
<dbReference type="Proteomes" id="UP000295292">
    <property type="component" value="Unassembled WGS sequence"/>
</dbReference>
<reference evidence="2 3" key="1">
    <citation type="submission" date="2019-03" db="EMBL/GenBank/DDBJ databases">
        <title>Genomic Encyclopedia of Archaeal and Bacterial Type Strains, Phase II (KMG-II): from individual species to whole genera.</title>
        <authorList>
            <person name="Goeker M."/>
        </authorList>
    </citation>
    <scope>NUCLEOTIDE SEQUENCE [LARGE SCALE GENOMIC DNA]</scope>
    <source>
        <strain evidence="2 3">DSM 28353</strain>
    </source>
</reference>
<keyword evidence="3" id="KW-1185">Reference proteome</keyword>
<evidence type="ECO:0008006" key="4">
    <source>
        <dbReference type="Google" id="ProtNLM"/>
    </source>
</evidence>
<evidence type="ECO:0000256" key="1">
    <source>
        <dbReference type="SAM" id="SignalP"/>
    </source>
</evidence>
<dbReference type="RefSeq" id="WP_133585404.1">
    <property type="nucleotide sequence ID" value="NZ_SNYV01000015.1"/>
</dbReference>
<accession>A0A4R6WF21</accession>
<keyword evidence="1" id="KW-0732">Signal</keyword>
<gene>
    <name evidence="2" type="ORF">CLV99_3190</name>
</gene>
<comment type="caution">
    <text evidence="2">The sequence shown here is derived from an EMBL/GenBank/DDBJ whole genome shotgun (WGS) entry which is preliminary data.</text>
</comment>
<evidence type="ECO:0000313" key="3">
    <source>
        <dbReference type="Proteomes" id="UP000295292"/>
    </source>
</evidence>
<dbReference type="AlphaFoldDB" id="A0A4R6WF21"/>
<name>A0A4R6WF21_9SPHI</name>
<dbReference type="OrthoDB" id="705385at2"/>
<dbReference type="PROSITE" id="PS51257">
    <property type="entry name" value="PROKAR_LIPOPROTEIN"/>
    <property type="match status" value="1"/>
</dbReference>
<dbReference type="EMBL" id="SNYV01000015">
    <property type="protein sequence ID" value="TDQ76597.1"/>
    <property type="molecule type" value="Genomic_DNA"/>
</dbReference>
<evidence type="ECO:0000313" key="2">
    <source>
        <dbReference type="EMBL" id="TDQ76597.1"/>
    </source>
</evidence>